<reference evidence="3" key="2">
    <citation type="submission" date="2019-09" db="UniProtKB">
        <authorList>
            <consortium name="WormBaseParasite"/>
        </authorList>
    </citation>
    <scope>IDENTIFICATION</scope>
</reference>
<name>A0A3P8B1A0_HELPZ</name>
<sequence>MTDNINRKGWADRWESDSVSTVPKADDVDNLANSPPSGSLLLLKFIKKRSLDRLNQNRLQSLRFWSCDQKRNIEVNRRDLKKELVYSIRCPVVQYFQLLSNNDTLSQDSLESYEKTYTGNT</sequence>
<evidence type="ECO:0000313" key="3">
    <source>
        <dbReference type="WBParaSite" id="HPBE_0001559101-mRNA-1"/>
    </source>
</evidence>
<proteinExistence type="predicted"/>
<gene>
    <name evidence="1" type="ORF">HPBE_LOCUS15590</name>
</gene>
<dbReference type="WBParaSite" id="HPBE_0001559101-mRNA-1">
    <property type="protein sequence ID" value="HPBE_0001559101-mRNA-1"/>
    <property type="gene ID" value="HPBE_0001559101"/>
</dbReference>
<evidence type="ECO:0000313" key="2">
    <source>
        <dbReference type="Proteomes" id="UP000050761"/>
    </source>
</evidence>
<dbReference type="EMBL" id="UZAH01028933">
    <property type="protein sequence ID" value="VDP03258.1"/>
    <property type="molecule type" value="Genomic_DNA"/>
</dbReference>
<dbReference type="Proteomes" id="UP000050761">
    <property type="component" value="Unassembled WGS sequence"/>
</dbReference>
<keyword evidence="2" id="KW-1185">Reference proteome</keyword>
<dbReference type="AlphaFoldDB" id="A0A3P8B1A0"/>
<protein>
    <submittedName>
        <fullName evidence="1 3">Uncharacterized protein</fullName>
    </submittedName>
</protein>
<accession>A0A3P8B1A0</accession>
<reference evidence="1 2" key="1">
    <citation type="submission" date="2018-11" db="EMBL/GenBank/DDBJ databases">
        <authorList>
            <consortium name="Pathogen Informatics"/>
        </authorList>
    </citation>
    <scope>NUCLEOTIDE SEQUENCE [LARGE SCALE GENOMIC DNA]</scope>
</reference>
<organism evidence="1">
    <name type="scientific">Heligmosomoides polygyrus</name>
    <name type="common">Parasitic roundworm</name>
    <dbReference type="NCBI Taxonomy" id="6339"/>
    <lineage>
        <taxon>Eukaryota</taxon>
        <taxon>Metazoa</taxon>
        <taxon>Ecdysozoa</taxon>
        <taxon>Nematoda</taxon>
        <taxon>Chromadorea</taxon>
        <taxon>Rhabditida</taxon>
        <taxon>Rhabditina</taxon>
        <taxon>Rhabditomorpha</taxon>
        <taxon>Strongyloidea</taxon>
        <taxon>Heligmosomidae</taxon>
        <taxon>Heligmosomoides</taxon>
    </lineage>
</organism>
<evidence type="ECO:0000313" key="1">
    <source>
        <dbReference type="EMBL" id="VDP03258.1"/>
    </source>
</evidence>